<reference evidence="5 6" key="1">
    <citation type="submission" date="2023-07" db="EMBL/GenBank/DDBJ databases">
        <title>Sequencing the genomes of 1000 actinobacteria strains.</title>
        <authorList>
            <person name="Klenk H.-P."/>
        </authorList>
    </citation>
    <scope>NUCLEOTIDE SEQUENCE [LARGE SCALE GENOMIC DNA]</scope>
    <source>
        <strain evidence="5 6">DSM 14555</strain>
    </source>
</reference>
<evidence type="ECO:0000259" key="4">
    <source>
        <dbReference type="PROSITE" id="PS50932"/>
    </source>
</evidence>
<keyword evidence="1" id="KW-0805">Transcription regulation</keyword>
<evidence type="ECO:0000313" key="5">
    <source>
        <dbReference type="EMBL" id="MDR6269265.1"/>
    </source>
</evidence>
<dbReference type="Gene3D" id="3.40.50.2300">
    <property type="match status" value="2"/>
</dbReference>
<keyword evidence="6" id="KW-1185">Reference proteome</keyword>
<dbReference type="EMBL" id="JAVDQF010000001">
    <property type="protein sequence ID" value="MDR6269265.1"/>
    <property type="molecule type" value="Genomic_DNA"/>
</dbReference>
<dbReference type="InterPro" id="IPR000843">
    <property type="entry name" value="HTH_LacI"/>
</dbReference>
<dbReference type="Gene3D" id="1.10.260.40">
    <property type="entry name" value="lambda repressor-like DNA-binding domains"/>
    <property type="match status" value="1"/>
</dbReference>
<protein>
    <submittedName>
        <fullName evidence="5">DNA-binding LacI/PurR family transcriptional regulator</fullName>
    </submittedName>
</protein>
<dbReference type="Pfam" id="PF13377">
    <property type="entry name" value="Peripla_BP_3"/>
    <property type="match status" value="1"/>
</dbReference>
<dbReference type="RefSeq" id="WP_309797444.1">
    <property type="nucleotide sequence ID" value="NZ_BAAAHY010000001.1"/>
</dbReference>
<dbReference type="InterPro" id="IPR010982">
    <property type="entry name" value="Lambda_DNA-bd_dom_sf"/>
</dbReference>
<name>A0ABU1JA17_9MICC</name>
<dbReference type="PROSITE" id="PS50932">
    <property type="entry name" value="HTH_LACI_2"/>
    <property type="match status" value="1"/>
</dbReference>
<evidence type="ECO:0000256" key="2">
    <source>
        <dbReference type="ARBA" id="ARBA00023125"/>
    </source>
</evidence>
<keyword evidence="2 5" id="KW-0238">DNA-binding</keyword>
<feature type="domain" description="HTH lacI-type" evidence="4">
    <location>
        <begin position="2"/>
        <end position="57"/>
    </location>
</feature>
<dbReference type="SMART" id="SM00354">
    <property type="entry name" value="HTH_LACI"/>
    <property type="match status" value="1"/>
</dbReference>
<dbReference type="Proteomes" id="UP001185069">
    <property type="component" value="Unassembled WGS sequence"/>
</dbReference>
<comment type="caution">
    <text evidence="5">The sequence shown here is derived from an EMBL/GenBank/DDBJ whole genome shotgun (WGS) entry which is preliminary data.</text>
</comment>
<dbReference type="PANTHER" id="PTHR30146:SF138">
    <property type="entry name" value="TRANSCRIPTIONAL REGULATORY PROTEIN"/>
    <property type="match status" value="1"/>
</dbReference>
<gene>
    <name evidence="5" type="ORF">JOE69_001503</name>
</gene>
<dbReference type="SUPFAM" id="SSF53822">
    <property type="entry name" value="Periplasmic binding protein-like I"/>
    <property type="match status" value="1"/>
</dbReference>
<organism evidence="5 6">
    <name type="scientific">Arthrobacter russicus</name>
    <dbReference type="NCBI Taxonomy" id="172040"/>
    <lineage>
        <taxon>Bacteria</taxon>
        <taxon>Bacillati</taxon>
        <taxon>Actinomycetota</taxon>
        <taxon>Actinomycetes</taxon>
        <taxon>Micrococcales</taxon>
        <taxon>Micrococcaceae</taxon>
        <taxon>Arthrobacter</taxon>
    </lineage>
</organism>
<evidence type="ECO:0000256" key="3">
    <source>
        <dbReference type="ARBA" id="ARBA00023163"/>
    </source>
</evidence>
<dbReference type="Pfam" id="PF00356">
    <property type="entry name" value="LacI"/>
    <property type="match status" value="1"/>
</dbReference>
<dbReference type="SUPFAM" id="SSF47413">
    <property type="entry name" value="lambda repressor-like DNA-binding domains"/>
    <property type="match status" value="1"/>
</dbReference>
<dbReference type="InterPro" id="IPR046335">
    <property type="entry name" value="LacI/GalR-like_sensor"/>
</dbReference>
<sequence>MPNLKTVAEQVGVSISTVSNAYNKPDQLSSELRSRIFEAAAELGYAGPDAAARTLRSGKSWTIGLLMTERLSYGFSDPYAVQFLAGLTTACEARQIGVLLLPVVEDGSGNLRHPAIDAFATFGLDSDHPAARAFLDRNVPFVGGTRLDDPKTSWVAIDEAAASARIGQHLSRLGHRNVAVVVSANCSSSYQRSEFAGPEDLADLNSSARFAGLSAAMPEANLQVFNSAPNSVDAGRLAGETLLDQQNRPTAIICLADVQALGVLEAMKVRGLAPGKDVSLTGFDDIPAAAAAGLTTVHQPAFERGRLTGELLIDQERTDRQITLDTQLVVRSSTGPAPKPL</sequence>
<keyword evidence="3" id="KW-0804">Transcription</keyword>
<proteinExistence type="predicted"/>
<dbReference type="InterPro" id="IPR028082">
    <property type="entry name" value="Peripla_BP_I"/>
</dbReference>
<dbReference type="GO" id="GO:0003677">
    <property type="term" value="F:DNA binding"/>
    <property type="evidence" value="ECO:0007669"/>
    <property type="project" value="UniProtKB-KW"/>
</dbReference>
<dbReference type="PANTHER" id="PTHR30146">
    <property type="entry name" value="LACI-RELATED TRANSCRIPTIONAL REPRESSOR"/>
    <property type="match status" value="1"/>
</dbReference>
<evidence type="ECO:0000313" key="6">
    <source>
        <dbReference type="Proteomes" id="UP001185069"/>
    </source>
</evidence>
<evidence type="ECO:0000256" key="1">
    <source>
        <dbReference type="ARBA" id="ARBA00023015"/>
    </source>
</evidence>
<dbReference type="CDD" id="cd01392">
    <property type="entry name" value="HTH_LacI"/>
    <property type="match status" value="1"/>
</dbReference>
<dbReference type="CDD" id="cd06279">
    <property type="entry name" value="PBP1_LacI-like"/>
    <property type="match status" value="1"/>
</dbReference>
<accession>A0ABU1JA17</accession>